<keyword evidence="3" id="KW-1185">Reference proteome</keyword>
<dbReference type="SUPFAM" id="SSF46955">
    <property type="entry name" value="Putative DNA-binding domain"/>
    <property type="match status" value="1"/>
</dbReference>
<dbReference type="InterPro" id="IPR041657">
    <property type="entry name" value="HTH_17"/>
</dbReference>
<proteinExistence type="predicted"/>
<dbReference type="RefSeq" id="WP_183308937.1">
    <property type="nucleotide sequence ID" value="NZ_JACIEP010000023.1"/>
</dbReference>
<dbReference type="Pfam" id="PF12728">
    <property type="entry name" value="HTH_17"/>
    <property type="match status" value="1"/>
</dbReference>
<gene>
    <name evidence="2" type="ORF">GGR21_004052</name>
</gene>
<organism evidence="2 3">
    <name type="scientific">Dysgonomonas hofstadii</name>
    <dbReference type="NCBI Taxonomy" id="637886"/>
    <lineage>
        <taxon>Bacteria</taxon>
        <taxon>Pseudomonadati</taxon>
        <taxon>Bacteroidota</taxon>
        <taxon>Bacteroidia</taxon>
        <taxon>Bacteroidales</taxon>
        <taxon>Dysgonomonadaceae</taxon>
        <taxon>Dysgonomonas</taxon>
    </lineage>
</organism>
<dbReference type="InterPro" id="IPR009061">
    <property type="entry name" value="DNA-bd_dom_put_sf"/>
</dbReference>
<name>A0A840D1C7_9BACT</name>
<dbReference type="Proteomes" id="UP000555103">
    <property type="component" value="Unassembled WGS sequence"/>
</dbReference>
<dbReference type="AlphaFoldDB" id="A0A840D1C7"/>
<sequence>MEKEFIMIEKDIFNKMLERLAKFERFVDILYNKYNPSRNTKWLDTREVCSILCVTPKTLQIYRENGKLGFSQIEGKILYLKSDIQDFLDNNEVAN</sequence>
<dbReference type="PANTHER" id="PTHR34585:SF22">
    <property type="entry name" value="HELIX-TURN-HELIX DOMAIN-CONTAINING PROTEIN"/>
    <property type="match status" value="1"/>
</dbReference>
<accession>A0A840D1C7</accession>
<evidence type="ECO:0000313" key="2">
    <source>
        <dbReference type="EMBL" id="MBB4038123.1"/>
    </source>
</evidence>
<dbReference type="EMBL" id="JACIEP010000023">
    <property type="protein sequence ID" value="MBB4038123.1"/>
    <property type="molecule type" value="Genomic_DNA"/>
</dbReference>
<comment type="caution">
    <text evidence="2">The sequence shown here is derived from an EMBL/GenBank/DDBJ whole genome shotgun (WGS) entry which is preliminary data.</text>
</comment>
<protein>
    <recommendedName>
        <fullName evidence="1">Helix-turn-helix domain-containing protein</fullName>
    </recommendedName>
</protein>
<dbReference type="PANTHER" id="PTHR34585">
    <property type="match status" value="1"/>
</dbReference>
<evidence type="ECO:0000259" key="1">
    <source>
        <dbReference type="Pfam" id="PF12728"/>
    </source>
</evidence>
<evidence type="ECO:0000313" key="3">
    <source>
        <dbReference type="Proteomes" id="UP000555103"/>
    </source>
</evidence>
<feature type="domain" description="Helix-turn-helix" evidence="1">
    <location>
        <begin position="42"/>
        <end position="91"/>
    </location>
</feature>
<reference evidence="2 3" key="1">
    <citation type="submission" date="2020-08" db="EMBL/GenBank/DDBJ databases">
        <title>Genomic Encyclopedia of Type Strains, Phase IV (KMG-IV): sequencing the most valuable type-strain genomes for metagenomic binning, comparative biology and taxonomic classification.</title>
        <authorList>
            <person name="Goeker M."/>
        </authorList>
    </citation>
    <scope>NUCLEOTIDE SEQUENCE [LARGE SCALE GENOMIC DNA]</scope>
    <source>
        <strain evidence="2 3">DSM 104969</strain>
    </source>
</reference>